<dbReference type="EMBL" id="QMDY01000002">
    <property type="protein sequence ID" value="KAB7519100.1"/>
    <property type="molecule type" value="Genomic_DNA"/>
</dbReference>
<gene>
    <name evidence="4" type="ORF">DM867_07895</name>
    <name evidence="5" type="ORF">DMP03_02890</name>
    <name evidence="6" type="ORF">DP108_03020</name>
</gene>
<organism evidence="4 9">
    <name type="scientific">Halosegnis rubeus</name>
    <dbReference type="NCBI Taxonomy" id="2212850"/>
    <lineage>
        <taxon>Archaea</taxon>
        <taxon>Methanobacteriati</taxon>
        <taxon>Methanobacteriota</taxon>
        <taxon>Stenosarchaea group</taxon>
        <taxon>Halobacteria</taxon>
        <taxon>Halobacteriales</taxon>
        <taxon>Natronomonadaceae</taxon>
        <taxon>Halosegnis</taxon>
    </lineage>
</organism>
<comment type="caution">
    <text evidence="4">The sequence shown here is derived from an EMBL/GenBank/DDBJ whole genome shotgun (WGS) entry which is preliminary data.</text>
</comment>
<evidence type="ECO:0000256" key="2">
    <source>
        <dbReference type="ARBA" id="ARBA00023140"/>
    </source>
</evidence>
<keyword evidence="9" id="KW-1185">Reference proteome</keyword>
<dbReference type="Proteomes" id="UP000326207">
    <property type="component" value="Unassembled WGS sequence"/>
</dbReference>
<accession>A0A5N5UAY6</accession>
<evidence type="ECO:0000313" key="8">
    <source>
        <dbReference type="Proteomes" id="UP000326302"/>
    </source>
</evidence>
<comment type="subcellular location">
    <subcellularLocation>
        <location evidence="1">Peroxisome</location>
    </subcellularLocation>
</comment>
<dbReference type="Proteomes" id="UP000326302">
    <property type="component" value="Unassembled WGS sequence"/>
</dbReference>
<dbReference type="PANTHER" id="PTHR43684:SF1">
    <property type="entry name" value="ENOYL-COA DELTA ISOMERASE 2"/>
    <property type="match status" value="1"/>
</dbReference>
<protein>
    <submittedName>
        <fullName evidence="4">Enoyl-CoA hydratase/isomerase family protein</fullName>
    </submittedName>
</protein>
<keyword evidence="2" id="KW-0576">Peroxisome</keyword>
<dbReference type="EMBL" id="QJOW01000001">
    <property type="protein sequence ID" value="KAB7518321.1"/>
    <property type="molecule type" value="Genomic_DNA"/>
</dbReference>
<keyword evidence="3 4" id="KW-0413">Isomerase</keyword>
<name>A0A5N5UAY6_9EURY</name>
<dbReference type="Gene3D" id="1.10.12.10">
    <property type="entry name" value="Lyase 2-enoyl-coa Hydratase, Chain A, domain 2"/>
    <property type="match status" value="1"/>
</dbReference>
<dbReference type="AlphaFoldDB" id="A0A5N5UAY6"/>
<dbReference type="InterPro" id="IPR029045">
    <property type="entry name" value="ClpP/crotonase-like_dom_sf"/>
</dbReference>
<dbReference type="RefSeq" id="WP_152119213.1">
    <property type="nucleotide sequence ID" value="NZ_QJOW01000001.1"/>
</dbReference>
<dbReference type="CDD" id="cd06558">
    <property type="entry name" value="crotonase-like"/>
    <property type="match status" value="1"/>
</dbReference>
<accession>A0A5N5UIJ2</accession>
<evidence type="ECO:0000313" key="4">
    <source>
        <dbReference type="EMBL" id="KAB7515011.1"/>
    </source>
</evidence>
<evidence type="ECO:0000256" key="3">
    <source>
        <dbReference type="ARBA" id="ARBA00023235"/>
    </source>
</evidence>
<dbReference type="InterPro" id="IPR001753">
    <property type="entry name" value="Enoyl-CoA_hydra/iso"/>
</dbReference>
<dbReference type="Pfam" id="PF00378">
    <property type="entry name" value="ECH_1"/>
    <property type="match status" value="1"/>
</dbReference>
<evidence type="ECO:0000313" key="6">
    <source>
        <dbReference type="EMBL" id="KAB7519100.1"/>
    </source>
</evidence>
<dbReference type="Gene3D" id="3.90.226.10">
    <property type="entry name" value="2-enoyl-CoA Hydratase, Chain A, domain 1"/>
    <property type="match status" value="1"/>
</dbReference>
<dbReference type="OrthoDB" id="27846at2157"/>
<sequence length="260" mass="26902">MADSVRIEREGAVGRLVFDRPGANNAMDAASAAALHEGAVELASDDDVRCLVFTGVGGVFNTGADLTTLEGDERDEPAIGSLAASLHEFVETLAGAPKPVVCGVNGVVAGGGIGTALVGDIVIMSTSARFQFAYPAIGLSADGGSSYFLPRLVGLRDAQRIALRNEPVGASEAEELGLVTETVPDSEFDERLATEAETLAAGPTQAYAETKALLQTSFDHGLGEQLDREADRIAGLTTTDDYEAGYEAFFGSGSAYFSGE</sequence>
<reference evidence="7 8" key="1">
    <citation type="submission" date="2019-10" db="EMBL/GenBank/DDBJ databases">
        <title>Unraveling microbial dark matter from salterns through culturing: the case of the genus Halosegnis.</title>
        <authorList>
            <person name="Duran-Viseras A."/>
            <person name="Andrei A.-S."/>
            <person name="Vera-Gargallo B."/>
            <person name="Ghai R."/>
            <person name="Sanchez-Porro C."/>
            <person name="Ventosa A."/>
        </authorList>
    </citation>
    <scope>NUCLEOTIDE SEQUENCE [LARGE SCALE GENOMIC DNA]</scope>
    <source>
        <strain evidence="5 8">F17-44</strain>
        <strain evidence="4 9">F18-79</strain>
        <strain evidence="6 7">F19-13</strain>
    </source>
</reference>
<dbReference type="GO" id="GO:0004165">
    <property type="term" value="F:delta(3)-delta(2)-enoyl-CoA isomerase activity"/>
    <property type="evidence" value="ECO:0007669"/>
    <property type="project" value="UniProtKB-ARBA"/>
</dbReference>
<proteinExistence type="predicted"/>
<dbReference type="EMBL" id="QKKZ01000002">
    <property type="protein sequence ID" value="KAB7515011.1"/>
    <property type="molecule type" value="Genomic_DNA"/>
</dbReference>
<evidence type="ECO:0000313" key="5">
    <source>
        <dbReference type="EMBL" id="KAB7518321.1"/>
    </source>
</evidence>
<accession>A0A5N5UK11</accession>
<evidence type="ECO:0000256" key="1">
    <source>
        <dbReference type="ARBA" id="ARBA00004275"/>
    </source>
</evidence>
<evidence type="ECO:0000313" key="7">
    <source>
        <dbReference type="Proteomes" id="UP000326207"/>
    </source>
</evidence>
<dbReference type="InterPro" id="IPR051053">
    <property type="entry name" value="ECH/Chromodomain_protein"/>
</dbReference>
<dbReference type="InterPro" id="IPR014748">
    <property type="entry name" value="Enoyl-CoA_hydra_C"/>
</dbReference>
<dbReference type="SUPFAM" id="SSF52096">
    <property type="entry name" value="ClpP/crotonase"/>
    <property type="match status" value="1"/>
</dbReference>
<dbReference type="PANTHER" id="PTHR43684">
    <property type="match status" value="1"/>
</dbReference>
<evidence type="ECO:0000313" key="9">
    <source>
        <dbReference type="Proteomes" id="UP000326865"/>
    </source>
</evidence>
<dbReference type="Proteomes" id="UP000326865">
    <property type="component" value="Unassembled WGS sequence"/>
</dbReference>